<evidence type="ECO:0000313" key="2">
    <source>
        <dbReference type="EMBL" id="KZZ92606.1"/>
    </source>
</evidence>
<comment type="caution">
    <text evidence="2">The sequence shown here is derived from an EMBL/GenBank/DDBJ whole genome shotgun (WGS) entry which is preliminary data.</text>
</comment>
<feature type="region of interest" description="Disordered" evidence="1">
    <location>
        <begin position="73"/>
        <end position="153"/>
    </location>
</feature>
<keyword evidence="3" id="KW-1185">Reference proteome</keyword>
<evidence type="ECO:0000256" key="1">
    <source>
        <dbReference type="SAM" id="MobiDB-lite"/>
    </source>
</evidence>
<feature type="compositionally biased region" description="Acidic residues" evidence="1">
    <location>
        <begin position="356"/>
        <end position="366"/>
    </location>
</feature>
<evidence type="ECO:0000313" key="3">
    <source>
        <dbReference type="Proteomes" id="UP000242877"/>
    </source>
</evidence>
<feature type="compositionally biased region" description="Low complexity" evidence="1">
    <location>
        <begin position="243"/>
        <end position="253"/>
    </location>
</feature>
<reference evidence="2 3" key="1">
    <citation type="journal article" date="2016" name="Genome Biol. Evol.">
        <title>Divergent and convergent evolution of fungal pathogenicity.</title>
        <authorList>
            <person name="Shang Y."/>
            <person name="Xiao G."/>
            <person name="Zheng P."/>
            <person name="Cen K."/>
            <person name="Zhan S."/>
            <person name="Wang C."/>
        </authorList>
    </citation>
    <scope>NUCLEOTIDE SEQUENCE [LARGE SCALE GENOMIC DNA]</scope>
    <source>
        <strain evidence="2 3">ARSEF 7405</strain>
    </source>
</reference>
<feature type="region of interest" description="Disordered" evidence="1">
    <location>
        <begin position="289"/>
        <end position="403"/>
    </location>
</feature>
<feature type="compositionally biased region" description="Polar residues" evidence="1">
    <location>
        <begin position="45"/>
        <end position="57"/>
    </location>
</feature>
<accession>A0A167ZFV0</accession>
<gene>
    <name evidence="2" type="ORF">AAP_02687</name>
</gene>
<feature type="compositionally biased region" description="Acidic residues" evidence="1">
    <location>
        <begin position="180"/>
        <end position="190"/>
    </location>
</feature>
<organism evidence="2 3">
    <name type="scientific">Ascosphaera apis ARSEF 7405</name>
    <dbReference type="NCBI Taxonomy" id="392613"/>
    <lineage>
        <taxon>Eukaryota</taxon>
        <taxon>Fungi</taxon>
        <taxon>Dikarya</taxon>
        <taxon>Ascomycota</taxon>
        <taxon>Pezizomycotina</taxon>
        <taxon>Eurotiomycetes</taxon>
        <taxon>Eurotiomycetidae</taxon>
        <taxon>Onygenales</taxon>
        <taxon>Ascosphaeraceae</taxon>
        <taxon>Ascosphaera</taxon>
    </lineage>
</organism>
<proteinExistence type="predicted"/>
<feature type="compositionally biased region" description="Polar residues" evidence="1">
    <location>
        <begin position="296"/>
        <end position="326"/>
    </location>
</feature>
<feature type="compositionally biased region" description="Polar residues" evidence="1">
    <location>
        <begin position="107"/>
        <end position="118"/>
    </location>
</feature>
<name>A0A167ZFV0_9EURO</name>
<feature type="region of interest" description="Disordered" evidence="1">
    <location>
        <begin position="170"/>
        <end position="271"/>
    </location>
</feature>
<dbReference type="Proteomes" id="UP000242877">
    <property type="component" value="Unassembled WGS sequence"/>
</dbReference>
<feature type="region of interest" description="Disordered" evidence="1">
    <location>
        <begin position="26"/>
        <end position="57"/>
    </location>
</feature>
<dbReference type="EMBL" id="AZGZ01000010">
    <property type="protein sequence ID" value="KZZ92606.1"/>
    <property type="molecule type" value="Genomic_DNA"/>
</dbReference>
<feature type="compositionally biased region" description="Polar residues" evidence="1">
    <location>
        <begin position="254"/>
        <end position="266"/>
    </location>
</feature>
<dbReference type="AlphaFoldDB" id="A0A167ZFV0"/>
<feature type="compositionally biased region" description="Low complexity" evidence="1">
    <location>
        <begin position="454"/>
        <end position="469"/>
    </location>
</feature>
<sequence length="566" mass="62990">MWLFRGAQSAVFYYMTCTPCAEHLDRKRRKRSAARGYRDPIPLTENGTDTEQQPVFHQPFPFSTNIYWEEEITLGPGPPARRKNGKANNQRSLDKHKQQQRLRYQMNKPSDYSAQSKYSKGKAKQSEGAAQNAGHGDGDNDNDQSQNDRWNWKRYQREDEILWGKELKQKRSRVKGNGDDHDDNDDDDEMNPTYFIARNPEVNDLHPPVVSGPKTRSDTRWMLQPPPCANVMAGKVRCDQEGSGRMSRQSSSQVKNGLRTTKSQTGDDLLRASPAEKAALLRKLNMNENVAPGTPTHENPSAQDVSMNHVASRTSHSRPQTSSSRYETAVSPPPDSPQRAKSSKSNGQQLTLDIPSSDEDFSDADDATFSAATLSPIEGSPRSPHPQFSSLLGSPIDNEPRNCPSREFFDHLESFDSFNARSYAPASRLNSGVSIISAHSTNFPVPFATFFPQSTPKPSHSHKNSSSSSVERKLTADSGKAFAPMALTKDHFPPLTGNTATYNNSDPGAINITGEKDYGDFHLQLGHMSSQKTVVENDLLTTSKQTGPLTVDLEDSTRPFRWSMDI</sequence>
<dbReference type="OrthoDB" id="506431at2759"/>
<feature type="compositionally biased region" description="Polar residues" evidence="1">
    <location>
        <begin position="339"/>
        <end position="351"/>
    </location>
</feature>
<feature type="region of interest" description="Disordered" evidence="1">
    <location>
        <begin position="454"/>
        <end position="474"/>
    </location>
</feature>
<protein>
    <submittedName>
        <fullName evidence="2">Uncharacterized protein</fullName>
    </submittedName>
</protein>
<dbReference type="VEuPathDB" id="FungiDB:AAP_02687"/>